<reference evidence="1 2" key="1">
    <citation type="submission" date="2014-11" db="EMBL/GenBank/DDBJ databases">
        <title>Draft Genome Sequences of Nine Bacillus subtilis Strains that Form Spores with High Heat-Resistance.</title>
        <authorList>
            <person name="Krawcyk A.O."/>
            <person name="Berendsen E.M."/>
            <person name="de Jong A."/>
            <person name="Holsappel S."/>
            <person name="Eijlander R.T."/>
            <person name="Wells-Bennik M."/>
            <person name="Kuipers O.P."/>
        </authorList>
    </citation>
    <scope>NUCLEOTIDE SEQUENCE [LARGE SCALE GENOMIC DNA]</scope>
    <source>
        <strain evidence="1 2">B4067</strain>
    </source>
</reference>
<accession>A0ABD3ZQT8</accession>
<dbReference type="RefSeq" id="WP_017697530.1">
    <property type="nucleotide sequence ID" value="NZ_JSXS01000102.1"/>
</dbReference>
<protein>
    <submittedName>
        <fullName evidence="1">Uncharacterized protein</fullName>
    </submittedName>
</protein>
<name>A0ABD3ZQT8_BACIU</name>
<organism evidence="1 2">
    <name type="scientific">Bacillus subtilis subsp. subtilis</name>
    <dbReference type="NCBI Taxonomy" id="135461"/>
    <lineage>
        <taxon>Bacteria</taxon>
        <taxon>Bacillati</taxon>
        <taxon>Bacillota</taxon>
        <taxon>Bacilli</taxon>
        <taxon>Bacillales</taxon>
        <taxon>Bacillaceae</taxon>
        <taxon>Bacillus</taxon>
    </lineage>
</organism>
<dbReference type="EMBL" id="JSXS01000102">
    <property type="protein sequence ID" value="KIL30552.1"/>
    <property type="molecule type" value="Genomic_DNA"/>
</dbReference>
<comment type="caution">
    <text evidence="1">The sequence shown here is derived from an EMBL/GenBank/DDBJ whole genome shotgun (WGS) entry which is preliminary data.</text>
</comment>
<sequence>MNNKNNSIPAVKVEGVKKIIRKSVEDEFICNVIEFVTKEGLTINNIEACMEKVYEHMKANAFLGKDYQVDTGSLIED</sequence>
<dbReference type="Proteomes" id="UP000031970">
    <property type="component" value="Unassembled WGS sequence"/>
</dbReference>
<dbReference type="AlphaFoldDB" id="A0ABD3ZQT8"/>
<proteinExistence type="predicted"/>
<evidence type="ECO:0000313" key="2">
    <source>
        <dbReference type="Proteomes" id="UP000031970"/>
    </source>
</evidence>
<gene>
    <name evidence="1" type="ORF">B4067_3703</name>
</gene>
<evidence type="ECO:0000313" key="1">
    <source>
        <dbReference type="EMBL" id="KIL30552.1"/>
    </source>
</evidence>